<evidence type="ECO:0000256" key="2">
    <source>
        <dbReference type="ARBA" id="ARBA00022553"/>
    </source>
</evidence>
<evidence type="ECO:0000256" key="3">
    <source>
        <dbReference type="ARBA" id="ARBA00023015"/>
    </source>
</evidence>
<dbReference type="GO" id="GO:0000160">
    <property type="term" value="P:phosphorelay signal transduction system"/>
    <property type="evidence" value="ECO:0007669"/>
    <property type="project" value="InterPro"/>
</dbReference>
<dbReference type="PRINTS" id="PR00038">
    <property type="entry name" value="HTHLUXR"/>
</dbReference>
<protein>
    <recommendedName>
        <fullName evidence="1">Stage 0 sporulation protein A homolog</fullName>
    </recommendedName>
</protein>
<dbReference type="SUPFAM" id="SSF52172">
    <property type="entry name" value="CheY-like"/>
    <property type="match status" value="1"/>
</dbReference>
<keyword evidence="11" id="KW-1185">Reference proteome</keyword>
<dbReference type="GO" id="GO:0006355">
    <property type="term" value="P:regulation of DNA-templated transcription"/>
    <property type="evidence" value="ECO:0007669"/>
    <property type="project" value="InterPro"/>
</dbReference>
<evidence type="ECO:0000313" key="11">
    <source>
        <dbReference type="Proteomes" id="UP000461585"/>
    </source>
</evidence>
<comment type="caution">
    <text evidence="10">The sequence shown here is derived from an EMBL/GenBank/DDBJ whole genome shotgun (WGS) entry which is preliminary data.</text>
</comment>
<dbReference type="RefSeq" id="WP_162370053.1">
    <property type="nucleotide sequence ID" value="NZ_JAAEEH010000013.1"/>
</dbReference>
<evidence type="ECO:0000259" key="9">
    <source>
        <dbReference type="PROSITE" id="PS50110"/>
    </source>
</evidence>
<dbReference type="SMART" id="SM00448">
    <property type="entry name" value="REC"/>
    <property type="match status" value="1"/>
</dbReference>
<dbReference type="Pfam" id="PF00196">
    <property type="entry name" value="GerE"/>
    <property type="match status" value="1"/>
</dbReference>
<evidence type="ECO:0000256" key="1">
    <source>
        <dbReference type="ARBA" id="ARBA00018672"/>
    </source>
</evidence>
<keyword evidence="2 7" id="KW-0597">Phosphoprotein</keyword>
<dbReference type="CDD" id="cd06170">
    <property type="entry name" value="LuxR_C_like"/>
    <property type="match status" value="1"/>
</dbReference>
<dbReference type="InterPro" id="IPR001789">
    <property type="entry name" value="Sig_transdc_resp-reg_receiver"/>
</dbReference>
<dbReference type="SMART" id="SM00421">
    <property type="entry name" value="HTH_LUXR"/>
    <property type="match status" value="1"/>
</dbReference>
<dbReference type="GO" id="GO:0003677">
    <property type="term" value="F:DNA binding"/>
    <property type="evidence" value="ECO:0007669"/>
    <property type="project" value="UniProtKB-KW"/>
</dbReference>
<evidence type="ECO:0000256" key="5">
    <source>
        <dbReference type="ARBA" id="ARBA00023163"/>
    </source>
</evidence>
<keyword evidence="4" id="KW-0238">DNA-binding</keyword>
<organism evidence="10 11">
    <name type="scientific">Anaerotalea alkaliphila</name>
    <dbReference type="NCBI Taxonomy" id="2662126"/>
    <lineage>
        <taxon>Bacteria</taxon>
        <taxon>Bacillati</taxon>
        <taxon>Bacillota</taxon>
        <taxon>Clostridia</taxon>
        <taxon>Eubacteriales</taxon>
        <taxon>Anaerotalea</taxon>
    </lineage>
</organism>
<dbReference type="PANTHER" id="PTHR43214">
    <property type="entry name" value="TWO-COMPONENT RESPONSE REGULATOR"/>
    <property type="match status" value="1"/>
</dbReference>
<reference evidence="10 11" key="1">
    <citation type="submission" date="2020-01" db="EMBL/GenBank/DDBJ databases">
        <title>Anaeroalcalibacter tamaniensis gen. nov., sp. nov., moderately halophilic strictly anaerobic fermenter bacterium from mud volcano of Taman peninsula.</title>
        <authorList>
            <person name="Frolova A."/>
            <person name="Merkel A.Y."/>
            <person name="Slobodkin A.I."/>
        </authorList>
    </citation>
    <scope>NUCLEOTIDE SEQUENCE [LARGE SCALE GENOMIC DNA]</scope>
    <source>
        <strain evidence="10 11">F-3ap</strain>
    </source>
</reference>
<accession>A0A7X5HVC4</accession>
<dbReference type="InterPro" id="IPR058245">
    <property type="entry name" value="NreC/VraR/RcsB-like_REC"/>
</dbReference>
<feature type="domain" description="Response regulatory" evidence="9">
    <location>
        <begin position="7"/>
        <end position="123"/>
    </location>
</feature>
<dbReference type="CDD" id="cd17535">
    <property type="entry name" value="REC_NarL-like"/>
    <property type="match status" value="1"/>
</dbReference>
<evidence type="ECO:0000256" key="6">
    <source>
        <dbReference type="ARBA" id="ARBA00024867"/>
    </source>
</evidence>
<dbReference type="Gene3D" id="3.40.50.2300">
    <property type="match status" value="1"/>
</dbReference>
<dbReference type="Pfam" id="PF00072">
    <property type="entry name" value="Response_reg"/>
    <property type="match status" value="1"/>
</dbReference>
<dbReference type="InterPro" id="IPR039420">
    <property type="entry name" value="WalR-like"/>
</dbReference>
<dbReference type="PANTHER" id="PTHR43214:SF43">
    <property type="entry name" value="TWO-COMPONENT RESPONSE REGULATOR"/>
    <property type="match status" value="1"/>
</dbReference>
<dbReference type="InterPro" id="IPR011006">
    <property type="entry name" value="CheY-like_superfamily"/>
</dbReference>
<feature type="modified residue" description="4-aspartylphosphate" evidence="7">
    <location>
        <position position="58"/>
    </location>
</feature>
<feature type="domain" description="HTH luxR-type" evidence="8">
    <location>
        <begin position="148"/>
        <end position="213"/>
    </location>
</feature>
<comment type="function">
    <text evidence="6">May play the central regulatory role in sporulation. It may be an element of the effector pathway responsible for the activation of sporulation genes in response to nutritional stress. Spo0A may act in concert with spo0H (a sigma factor) to control the expression of some genes that are critical to the sporulation process.</text>
</comment>
<gene>
    <name evidence="10" type="ORF">GXN74_06190</name>
</gene>
<keyword evidence="5" id="KW-0804">Transcription</keyword>
<dbReference type="PROSITE" id="PS50110">
    <property type="entry name" value="RESPONSE_REGULATORY"/>
    <property type="match status" value="1"/>
</dbReference>
<evidence type="ECO:0000313" key="10">
    <source>
        <dbReference type="EMBL" id="NDL67327.1"/>
    </source>
</evidence>
<dbReference type="SUPFAM" id="SSF46894">
    <property type="entry name" value="C-terminal effector domain of the bipartite response regulators"/>
    <property type="match status" value="1"/>
</dbReference>
<evidence type="ECO:0000259" key="8">
    <source>
        <dbReference type="PROSITE" id="PS50043"/>
    </source>
</evidence>
<dbReference type="InterPro" id="IPR016032">
    <property type="entry name" value="Sig_transdc_resp-reg_C-effctor"/>
</dbReference>
<proteinExistence type="predicted"/>
<dbReference type="InterPro" id="IPR000792">
    <property type="entry name" value="Tscrpt_reg_LuxR_C"/>
</dbReference>
<name>A0A7X5HVC4_9FIRM</name>
<sequence>MSSRTIRVLVADDFDLIRQGVRRILDYEPDMELCGEAVDGREALALLKDTKPDILLLDMNMPLLSGIQVLEAMKEMEHGTRTIVLTVEDDSVKINDAIRLGADGYVLKESVGREVVRGIRAVMEGEQFMDNAVLSILFQDIRKEKKEEGCVLDRLTERELDILRFLADGRSNKEIGEQLFISEKTVKNYTTKIFRKLEVTDRVKATLLAIGNGIHEYYRARECAREEGTR</sequence>
<evidence type="ECO:0000256" key="4">
    <source>
        <dbReference type="ARBA" id="ARBA00023125"/>
    </source>
</evidence>
<keyword evidence="3" id="KW-0805">Transcription regulation</keyword>
<evidence type="ECO:0000256" key="7">
    <source>
        <dbReference type="PROSITE-ProRule" id="PRU00169"/>
    </source>
</evidence>
<dbReference type="EMBL" id="JAAEEH010000013">
    <property type="protein sequence ID" value="NDL67327.1"/>
    <property type="molecule type" value="Genomic_DNA"/>
</dbReference>
<dbReference type="Proteomes" id="UP000461585">
    <property type="component" value="Unassembled WGS sequence"/>
</dbReference>
<dbReference type="PROSITE" id="PS50043">
    <property type="entry name" value="HTH_LUXR_2"/>
    <property type="match status" value="1"/>
</dbReference>
<dbReference type="AlphaFoldDB" id="A0A7X5HVC4"/>